<name>A0A4R3Y767_9PROT</name>
<dbReference type="InterPro" id="IPR011629">
    <property type="entry name" value="CobW-like_C"/>
</dbReference>
<dbReference type="EMBL" id="SMCO01000005">
    <property type="protein sequence ID" value="TCV87341.1"/>
    <property type="molecule type" value="Genomic_DNA"/>
</dbReference>
<evidence type="ECO:0000259" key="7">
    <source>
        <dbReference type="SMART" id="SM00833"/>
    </source>
</evidence>
<dbReference type="InterPro" id="IPR003495">
    <property type="entry name" value="CobW/HypB/UreG_nucleotide-bd"/>
</dbReference>
<dbReference type="InterPro" id="IPR036627">
    <property type="entry name" value="CobW-likC_sf"/>
</dbReference>
<dbReference type="SUPFAM" id="SSF52540">
    <property type="entry name" value="P-loop containing nucleoside triphosphate hydrolases"/>
    <property type="match status" value="1"/>
</dbReference>
<keyword evidence="1" id="KW-0547">Nucleotide-binding</keyword>
<organism evidence="8 9">
    <name type="scientific">Sulfurirhabdus autotrophica</name>
    <dbReference type="NCBI Taxonomy" id="1706046"/>
    <lineage>
        <taxon>Bacteria</taxon>
        <taxon>Pseudomonadati</taxon>
        <taxon>Pseudomonadota</taxon>
        <taxon>Betaproteobacteria</taxon>
        <taxon>Nitrosomonadales</taxon>
        <taxon>Sulfuricellaceae</taxon>
        <taxon>Sulfurirhabdus</taxon>
    </lineage>
</organism>
<proteinExistence type="inferred from homology"/>
<feature type="domain" description="CobW C-terminal" evidence="7">
    <location>
        <begin position="247"/>
        <end position="341"/>
    </location>
</feature>
<dbReference type="Pfam" id="PF02492">
    <property type="entry name" value="cobW"/>
    <property type="match status" value="1"/>
</dbReference>
<accession>A0A4R3Y767</accession>
<comment type="similarity">
    <text evidence="4">Belongs to the SIMIBI class G3E GTPase family. ZNG1 subfamily.</text>
</comment>
<dbReference type="InterPro" id="IPR027417">
    <property type="entry name" value="P-loop_NTPase"/>
</dbReference>
<evidence type="ECO:0000313" key="8">
    <source>
        <dbReference type="EMBL" id="TCV87341.1"/>
    </source>
</evidence>
<evidence type="ECO:0000256" key="4">
    <source>
        <dbReference type="ARBA" id="ARBA00034320"/>
    </source>
</evidence>
<evidence type="ECO:0000256" key="1">
    <source>
        <dbReference type="ARBA" id="ARBA00022741"/>
    </source>
</evidence>
<dbReference type="Proteomes" id="UP000295367">
    <property type="component" value="Unassembled WGS sequence"/>
</dbReference>
<dbReference type="CDD" id="cd03112">
    <property type="entry name" value="CobW-like"/>
    <property type="match status" value="1"/>
</dbReference>
<dbReference type="GO" id="GO:0005737">
    <property type="term" value="C:cytoplasm"/>
    <property type="evidence" value="ECO:0007669"/>
    <property type="project" value="TreeGrafter"/>
</dbReference>
<dbReference type="SUPFAM" id="SSF90002">
    <property type="entry name" value="Hypothetical protein YjiA, C-terminal domain"/>
    <property type="match status" value="1"/>
</dbReference>
<comment type="caution">
    <text evidence="8">The sequence shown here is derived from an EMBL/GenBank/DDBJ whole genome shotgun (WGS) entry which is preliminary data.</text>
</comment>
<evidence type="ECO:0000256" key="5">
    <source>
        <dbReference type="ARBA" id="ARBA00045658"/>
    </source>
</evidence>
<dbReference type="SMART" id="SM00833">
    <property type="entry name" value="CobW_C"/>
    <property type="match status" value="1"/>
</dbReference>
<evidence type="ECO:0000256" key="3">
    <source>
        <dbReference type="ARBA" id="ARBA00023186"/>
    </source>
</evidence>
<dbReference type="Gene3D" id="3.30.1220.10">
    <property type="entry name" value="CobW-like, C-terminal domain"/>
    <property type="match status" value="1"/>
</dbReference>
<dbReference type="Pfam" id="PF07683">
    <property type="entry name" value="CobW_C"/>
    <property type="match status" value="1"/>
</dbReference>
<dbReference type="GO" id="GO:0016787">
    <property type="term" value="F:hydrolase activity"/>
    <property type="evidence" value="ECO:0007669"/>
    <property type="project" value="UniProtKB-KW"/>
</dbReference>
<gene>
    <name evidence="8" type="ORF">EDC63_1056</name>
</gene>
<sequence>MNQTKPPIPVTLLTGFLGSGKTTLLNHFIRQLPHTAIIMNEFGEVGLDHKLLEKTQGPIALLSGGCVCCTVQGTLSPTLKNLFMSAANGSIPNFDRVIIETTGIADPTPIIDTLINERWIASRFQLQGVVTTIDSVLGELQLDSYPEAVKQVAVADRLVFTKTDLASSGQIEALKLRVAMLNPGAPMIDVIKGEVDPAAILHASAYNPASNTDNVQKWLDNGHFKPIKRGAFVATKLIPGDAHDDRIRSYSLFIEEPLEWDNVYSALNKLVSTRSKNILRVKGILNLKGKNTPTVIHGVQHILYPPVELPAWPDEDHRSRLVVITYDLDKNIAEELLESFN</sequence>
<comment type="catalytic activity">
    <reaction evidence="6">
        <text>GTP + H2O = GDP + phosphate + H(+)</text>
        <dbReference type="Rhea" id="RHEA:19669"/>
        <dbReference type="ChEBI" id="CHEBI:15377"/>
        <dbReference type="ChEBI" id="CHEBI:15378"/>
        <dbReference type="ChEBI" id="CHEBI:37565"/>
        <dbReference type="ChEBI" id="CHEBI:43474"/>
        <dbReference type="ChEBI" id="CHEBI:58189"/>
    </reaction>
    <physiologicalReaction direction="left-to-right" evidence="6">
        <dbReference type="Rhea" id="RHEA:19670"/>
    </physiologicalReaction>
</comment>
<dbReference type="AlphaFoldDB" id="A0A4R3Y767"/>
<dbReference type="PANTHER" id="PTHR13748">
    <property type="entry name" value="COBW-RELATED"/>
    <property type="match status" value="1"/>
</dbReference>
<dbReference type="GO" id="GO:0000166">
    <property type="term" value="F:nucleotide binding"/>
    <property type="evidence" value="ECO:0007669"/>
    <property type="project" value="UniProtKB-KW"/>
</dbReference>
<evidence type="ECO:0000256" key="2">
    <source>
        <dbReference type="ARBA" id="ARBA00022801"/>
    </source>
</evidence>
<dbReference type="OrthoDB" id="9808822at2"/>
<dbReference type="Gene3D" id="3.40.50.300">
    <property type="entry name" value="P-loop containing nucleotide triphosphate hydrolases"/>
    <property type="match status" value="1"/>
</dbReference>
<reference evidence="8 9" key="1">
    <citation type="submission" date="2019-03" db="EMBL/GenBank/DDBJ databases">
        <title>Genomic Encyclopedia of Type Strains, Phase IV (KMG-IV): sequencing the most valuable type-strain genomes for metagenomic binning, comparative biology and taxonomic classification.</title>
        <authorList>
            <person name="Goeker M."/>
        </authorList>
    </citation>
    <scope>NUCLEOTIDE SEQUENCE [LARGE SCALE GENOMIC DNA]</scope>
    <source>
        <strain evidence="8 9">DSM 100309</strain>
    </source>
</reference>
<dbReference type="PANTHER" id="PTHR13748:SF62">
    <property type="entry name" value="COBW DOMAIN-CONTAINING PROTEIN"/>
    <property type="match status" value="1"/>
</dbReference>
<keyword evidence="3" id="KW-0143">Chaperone</keyword>
<comment type="function">
    <text evidence="5">Zinc chaperone that directly transfers zinc cofactor to target proteins, thereby activating them. Zinc is transferred from the CXCC motif in the GTPase domain to the zinc binding site in target proteins in a process requiring GTP hydrolysis.</text>
</comment>
<evidence type="ECO:0000313" key="9">
    <source>
        <dbReference type="Proteomes" id="UP000295367"/>
    </source>
</evidence>
<evidence type="ECO:0000256" key="6">
    <source>
        <dbReference type="ARBA" id="ARBA00049117"/>
    </source>
</evidence>
<dbReference type="InterPro" id="IPR051316">
    <property type="entry name" value="Zinc-reg_GTPase_activator"/>
</dbReference>
<protein>
    <submittedName>
        <fullName evidence="8">G3E family GTPase</fullName>
    </submittedName>
</protein>
<keyword evidence="2" id="KW-0378">Hydrolase</keyword>
<keyword evidence="9" id="KW-1185">Reference proteome</keyword>
<dbReference type="RefSeq" id="WP_124945663.1">
    <property type="nucleotide sequence ID" value="NZ_BHVT01000017.1"/>
</dbReference>